<dbReference type="GeneID" id="36519997"/>
<dbReference type="SUPFAM" id="SSF48403">
    <property type="entry name" value="Ankyrin repeat"/>
    <property type="match status" value="1"/>
</dbReference>
<evidence type="ECO:0000313" key="3">
    <source>
        <dbReference type="Proteomes" id="UP000234585"/>
    </source>
</evidence>
<feature type="region of interest" description="Disordered" evidence="1">
    <location>
        <begin position="125"/>
        <end position="147"/>
    </location>
</feature>
<dbReference type="Proteomes" id="UP000234585">
    <property type="component" value="Unassembled WGS sequence"/>
</dbReference>
<evidence type="ECO:0000313" key="2">
    <source>
        <dbReference type="EMBL" id="PLB37506.1"/>
    </source>
</evidence>
<organism evidence="2 3">
    <name type="scientific">Aspergillus candidus</name>
    <dbReference type="NCBI Taxonomy" id="41067"/>
    <lineage>
        <taxon>Eukaryota</taxon>
        <taxon>Fungi</taxon>
        <taxon>Dikarya</taxon>
        <taxon>Ascomycota</taxon>
        <taxon>Pezizomycotina</taxon>
        <taxon>Eurotiomycetes</taxon>
        <taxon>Eurotiomycetidae</taxon>
        <taxon>Eurotiales</taxon>
        <taxon>Aspergillaceae</taxon>
        <taxon>Aspergillus</taxon>
        <taxon>Aspergillus subgen. Circumdati</taxon>
    </lineage>
</organism>
<evidence type="ECO:0000256" key="1">
    <source>
        <dbReference type="SAM" id="MobiDB-lite"/>
    </source>
</evidence>
<dbReference type="RefSeq" id="XP_024671518.1">
    <property type="nucleotide sequence ID" value="XM_024812837.1"/>
</dbReference>
<dbReference type="InterPro" id="IPR036770">
    <property type="entry name" value="Ankyrin_rpt-contain_sf"/>
</dbReference>
<keyword evidence="3" id="KW-1185">Reference proteome</keyword>
<reference evidence="2 3" key="1">
    <citation type="submission" date="2017-12" db="EMBL/GenBank/DDBJ databases">
        <authorList>
            <consortium name="DOE Joint Genome Institute"/>
            <person name="Haridas S."/>
            <person name="Kjaerbolling I."/>
            <person name="Vesth T.C."/>
            <person name="Frisvad J.C."/>
            <person name="Nybo J.L."/>
            <person name="Theobald S."/>
            <person name="Kuo A."/>
            <person name="Bowyer P."/>
            <person name="Matsuda Y."/>
            <person name="Mondo S."/>
            <person name="Lyhne E.K."/>
            <person name="Kogle M.E."/>
            <person name="Clum A."/>
            <person name="Lipzen A."/>
            <person name="Salamov A."/>
            <person name="Ngan C.Y."/>
            <person name="Daum C."/>
            <person name="Chiniquy J."/>
            <person name="Barry K."/>
            <person name="LaButti K."/>
            <person name="Simmons B.A."/>
            <person name="Magnuson J.K."/>
            <person name="Mortensen U.H."/>
            <person name="Larsen T.O."/>
            <person name="Grigoriev I.V."/>
            <person name="Baker S.E."/>
            <person name="Andersen M.R."/>
            <person name="Nordberg H.P."/>
            <person name="Cantor M.N."/>
            <person name="Hua S.X."/>
        </authorList>
    </citation>
    <scope>NUCLEOTIDE SEQUENCE [LARGE SCALE GENOMIC DNA]</scope>
    <source>
        <strain evidence="2 3">CBS 102.13</strain>
    </source>
</reference>
<proteinExistence type="predicted"/>
<dbReference type="AlphaFoldDB" id="A0A2I2FA56"/>
<name>A0A2I2FA56_ASPCN</name>
<accession>A0A2I2FA56</accession>
<dbReference type="EMBL" id="KZ559142">
    <property type="protein sequence ID" value="PLB37506.1"/>
    <property type="molecule type" value="Genomic_DNA"/>
</dbReference>
<dbReference type="Gene3D" id="1.25.40.20">
    <property type="entry name" value="Ankyrin repeat-containing domain"/>
    <property type="match status" value="1"/>
</dbReference>
<sequence>MFDLLIRYDADVNATTPDKDNEPILSYYIKSNDTGGADEAIRLLLKKGANPLAGDPIRRAPLATAARLGQYHIVELLLNAMPDGGLSLARLKQVVDSLESSLLRPHRPRMMRMIECYHQRMRFSMTPGNVEPTKRKRSLSTQFRSNR</sequence>
<gene>
    <name evidence="2" type="ORF">BDW47DRAFT_106758</name>
</gene>
<protein>
    <submittedName>
        <fullName evidence="2">Uncharacterized protein</fullName>
    </submittedName>
</protein>
<dbReference type="OrthoDB" id="366390at2759"/>